<dbReference type="PRINTS" id="PR00344">
    <property type="entry name" value="BCTRLSENSOR"/>
</dbReference>
<dbReference type="InterPro" id="IPR050980">
    <property type="entry name" value="2C_sensor_his_kinase"/>
</dbReference>
<keyword evidence="7" id="KW-0902">Two-component regulatory system</keyword>
<feature type="domain" description="Histidine kinase" evidence="8">
    <location>
        <begin position="28"/>
        <end position="231"/>
    </location>
</feature>
<evidence type="ECO:0000256" key="1">
    <source>
        <dbReference type="ARBA" id="ARBA00000085"/>
    </source>
</evidence>
<protein>
    <recommendedName>
        <fullName evidence="2">histidine kinase</fullName>
        <ecNumber evidence="2">2.7.13.3</ecNumber>
    </recommendedName>
</protein>
<dbReference type="InterPro" id="IPR036890">
    <property type="entry name" value="HATPase_C_sf"/>
</dbReference>
<evidence type="ECO:0000256" key="3">
    <source>
        <dbReference type="ARBA" id="ARBA00022679"/>
    </source>
</evidence>
<evidence type="ECO:0000256" key="4">
    <source>
        <dbReference type="ARBA" id="ARBA00022741"/>
    </source>
</evidence>
<evidence type="ECO:0000259" key="8">
    <source>
        <dbReference type="PROSITE" id="PS50109"/>
    </source>
</evidence>
<dbReference type="SUPFAM" id="SSF55874">
    <property type="entry name" value="ATPase domain of HSP90 chaperone/DNA topoisomerase II/histidine kinase"/>
    <property type="match status" value="1"/>
</dbReference>
<dbReference type="EC" id="2.7.13.3" evidence="2"/>
<dbReference type="GO" id="GO:0000155">
    <property type="term" value="F:phosphorelay sensor kinase activity"/>
    <property type="evidence" value="ECO:0007669"/>
    <property type="project" value="TreeGrafter"/>
</dbReference>
<evidence type="ECO:0000256" key="7">
    <source>
        <dbReference type="ARBA" id="ARBA00023012"/>
    </source>
</evidence>
<keyword evidence="6" id="KW-0067">ATP-binding</keyword>
<dbReference type="Pfam" id="PF02518">
    <property type="entry name" value="HATPase_c"/>
    <property type="match status" value="1"/>
</dbReference>
<sequence>MKFQEQAFRINTKKVNPAEESFEEIGKMMAHEMRNLLTVWRVVVDLYECDIDTMHQTILSHEINSVEGFINRMMLISKSYRASDWKKEGINQLVRECIDALAFQAYKHNVSIKVCWLEEEYEPVVVKEQLSAGITELLKNAIQASGENSEVNITIKKEADRLQISIRDQGTGMDSDQVERLGRPTYMIEGYGTGLGVAVAKRGVFLHNGTLSYLSKEQEGTEVRLELPLSKTSFPEIMIPDDQAF</sequence>
<keyword evidence="4" id="KW-0547">Nucleotide-binding</keyword>
<dbReference type="Gene3D" id="3.30.565.10">
    <property type="entry name" value="Histidine kinase-like ATPase, C-terminal domain"/>
    <property type="match status" value="1"/>
</dbReference>
<name>A0A2W0H5G7_9BACI</name>
<dbReference type="GO" id="GO:0005524">
    <property type="term" value="F:ATP binding"/>
    <property type="evidence" value="ECO:0007669"/>
    <property type="project" value="UniProtKB-KW"/>
</dbReference>
<dbReference type="InterPro" id="IPR005467">
    <property type="entry name" value="His_kinase_dom"/>
</dbReference>
<dbReference type="PANTHER" id="PTHR44936:SF10">
    <property type="entry name" value="SENSOR PROTEIN RSTB"/>
    <property type="match status" value="1"/>
</dbReference>
<evidence type="ECO:0000313" key="10">
    <source>
        <dbReference type="Proteomes" id="UP000248066"/>
    </source>
</evidence>
<evidence type="ECO:0000256" key="6">
    <source>
        <dbReference type="ARBA" id="ARBA00022840"/>
    </source>
</evidence>
<comment type="caution">
    <text evidence="9">The sequence shown here is derived from an EMBL/GenBank/DDBJ whole genome shotgun (WGS) entry which is preliminary data.</text>
</comment>
<dbReference type="RefSeq" id="WP_110515803.1">
    <property type="nucleotide sequence ID" value="NZ_PDOF01000001.1"/>
</dbReference>
<keyword evidence="10" id="KW-1185">Reference proteome</keyword>
<evidence type="ECO:0000256" key="2">
    <source>
        <dbReference type="ARBA" id="ARBA00012438"/>
    </source>
</evidence>
<dbReference type="Proteomes" id="UP000248066">
    <property type="component" value="Unassembled WGS sequence"/>
</dbReference>
<gene>
    <name evidence="9" type="ORF">CR205_00295</name>
</gene>
<dbReference type="PROSITE" id="PS50109">
    <property type="entry name" value="HIS_KIN"/>
    <property type="match status" value="1"/>
</dbReference>
<dbReference type="SMART" id="SM00387">
    <property type="entry name" value="HATPase_c"/>
    <property type="match status" value="1"/>
</dbReference>
<dbReference type="InterPro" id="IPR004358">
    <property type="entry name" value="Sig_transdc_His_kin-like_C"/>
</dbReference>
<dbReference type="EMBL" id="PDOF01000001">
    <property type="protein sequence ID" value="PYZ97083.1"/>
    <property type="molecule type" value="Genomic_DNA"/>
</dbReference>
<reference evidence="9 10" key="1">
    <citation type="submission" date="2017-10" db="EMBL/GenBank/DDBJ databases">
        <title>Bacillus sp. nov., a halophilic bacterium isolated from a Yangshapao Lake.</title>
        <authorList>
            <person name="Wang H."/>
        </authorList>
    </citation>
    <scope>NUCLEOTIDE SEQUENCE [LARGE SCALE GENOMIC DNA]</scope>
    <source>
        <strain evidence="9 10">YSP-3</strain>
    </source>
</reference>
<keyword evidence="3" id="KW-0808">Transferase</keyword>
<evidence type="ECO:0000313" key="9">
    <source>
        <dbReference type="EMBL" id="PYZ97083.1"/>
    </source>
</evidence>
<dbReference type="AlphaFoldDB" id="A0A2W0H5G7"/>
<dbReference type="PANTHER" id="PTHR44936">
    <property type="entry name" value="SENSOR PROTEIN CREC"/>
    <property type="match status" value="1"/>
</dbReference>
<dbReference type="InterPro" id="IPR003594">
    <property type="entry name" value="HATPase_dom"/>
</dbReference>
<dbReference type="OrthoDB" id="9815750at2"/>
<organism evidence="9 10">
    <name type="scientific">Alteribacter lacisalsi</name>
    <dbReference type="NCBI Taxonomy" id="2045244"/>
    <lineage>
        <taxon>Bacteria</taxon>
        <taxon>Bacillati</taxon>
        <taxon>Bacillota</taxon>
        <taxon>Bacilli</taxon>
        <taxon>Bacillales</taxon>
        <taxon>Bacillaceae</taxon>
        <taxon>Alteribacter</taxon>
    </lineage>
</organism>
<keyword evidence="5" id="KW-0418">Kinase</keyword>
<evidence type="ECO:0000256" key="5">
    <source>
        <dbReference type="ARBA" id="ARBA00022777"/>
    </source>
</evidence>
<accession>A0A2W0H5G7</accession>
<comment type="catalytic activity">
    <reaction evidence="1">
        <text>ATP + protein L-histidine = ADP + protein N-phospho-L-histidine.</text>
        <dbReference type="EC" id="2.7.13.3"/>
    </reaction>
</comment>
<proteinExistence type="predicted"/>
<dbReference type="GO" id="GO:0005886">
    <property type="term" value="C:plasma membrane"/>
    <property type="evidence" value="ECO:0007669"/>
    <property type="project" value="TreeGrafter"/>
</dbReference>